<dbReference type="Gene3D" id="2.60.120.260">
    <property type="entry name" value="Galactose-binding domain-like"/>
    <property type="match status" value="1"/>
</dbReference>
<evidence type="ECO:0000256" key="3">
    <source>
        <dbReference type="ARBA" id="ARBA00022763"/>
    </source>
</evidence>
<dbReference type="GO" id="GO:0005634">
    <property type="term" value="C:nucleus"/>
    <property type="evidence" value="ECO:0007669"/>
    <property type="project" value="UniProtKB-SubCell"/>
</dbReference>
<keyword evidence="5" id="KW-0539">Nucleus</keyword>
<dbReference type="Gene3D" id="3.40.50.10190">
    <property type="entry name" value="BRCT domain"/>
    <property type="match status" value="2"/>
</dbReference>
<dbReference type="InterPro" id="IPR002706">
    <property type="entry name" value="Xrcc1_N"/>
</dbReference>
<reference evidence="8" key="2">
    <citation type="submission" date="2021-01" db="UniProtKB">
        <authorList>
            <consortium name="EnsemblMetazoa"/>
        </authorList>
    </citation>
    <scope>IDENTIFICATION</scope>
</reference>
<feature type="compositionally biased region" description="Low complexity" evidence="6">
    <location>
        <begin position="208"/>
        <end position="232"/>
    </location>
</feature>
<feature type="compositionally biased region" description="Acidic residues" evidence="6">
    <location>
        <begin position="378"/>
        <end position="394"/>
    </location>
</feature>
<proteinExistence type="predicted"/>
<dbReference type="FunFam" id="3.40.50.10190:FF:000008">
    <property type="entry name" value="X-ray repair cross complementing 1"/>
    <property type="match status" value="1"/>
</dbReference>
<evidence type="ECO:0000256" key="1">
    <source>
        <dbReference type="ARBA" id="ARBA00004123"/>
    </source>
</evidence>
<dbReference type="InterPro" id="IPR008979">
    <property type="entry name" value="Galactose-bd-like_sf"/>
</dbReference>
<evidence type="ECO:0000256" key="5">
    <source>
        <dbReference type="ARBA" id="ARBA00023242"/>
    </source>
</evidence>
<feature type="compositionally biased region" description="Basic and acidic residues" evidence="6">
    <location>
        <begin position="236"/>
        <end position="275"/>
    </location>
</feature>
<keyword evidence="3" id="KW-0227">DNA damage</keyword>
<dbReference type="InterPro" id="IPR001357">
    <property type="entry name" value="BRCT_dom"/>
</dbReference>
<dbReference type="FunFam" id="2.60.120.260:FF:000025">
    <property type="entry name" value="DNA repair protein XRCC1 isoform X1"/>
    <property type="match status" value="1"/>
</dbReference>
<dbReference type="Pfam" id="PF01834">
    <property type="entry name" value="XRCC1_N"/>
    <property type="match status" value="1"/>
</dbReference>
<comment type="subcellular location">
    <subcellularLocation>
        <location evidence="1">Nucleus</location>
    </subcellularLocation>
</comment>
<evidence type="ECO:0000259" key="7">
    <source>
        <dbReference type="PROSITE" id="PS50172"/>
    </source>
</evidence>
<dbReference type="SMART" id="SM00292">
    <property type="entry name" value="BRCT"/>
    <property type="match status" value="1"/>
</dbReference>
<dbReference type="Proteomes" id="UP000007110">
    <property type="component" value="Unassembled WGS sequence"/>
</dbReference>
<dbReference type="PANTHER" id="PTHR11370">
    <property type="entry name" value="DNA-REPAIR PROTEIN XRCC1"/>
    <property type="match status" value="1"/>
</dbReference>
<name>A0A7M7NBP3_STRPU</name>
<dbReference type="RefSeq" id="XP_030834121.1">
    <property type="nucleotide sequence ID" value="XM_030978261.1"/>
</dbReference>
<feature type="domain" description="BRCT" evidence="7">
    <location>
        <begin position="438"/>
        <end position="509"/>
    </location>
</feature>
<feature type="region of interest" description="Disordered" evidence="6">
    <location>
        <begin position="152"/>
        <end position="283"/>
    </location>
</feature>
<keyword evidence="2" id="KW-0677">Repeat</keyword>
<evidence type="ECO:0000256" key="2">
    <source>
        <dbReference type="ARBA" id="ARBA00022737"/>
    </source>
</evidence>
<dbReference type="GeneID" id="580530"/>
<dbReference type="InterPro" id="IPR036420">
    <property type="entry name" value="BRCT_dom_sf"/>
</dbReference>
<dbReference type="GO" id="GO:0000012">
    <property type="term" value="P:single strand break repair"/>
    <property type="evidence" value="ECO:0007669"/>
    <property type="project" value="InterPro"/>
</dbReference>
<dbReference type="AlphaFoldDB" id="A0A7M7NBP3"/>
<feature type="domain" description="BRCT" evidence="7">
    <location>
        <begin position="283"/>
        <end position="370"/>
    </location>
</feature>
<dbReference type="CTD" id="7515"/>
<protein>
    <recommendedName>
        <fullName evidence="7">BRCT domain-containing protein</fullName>
    </recommendedName>
</protein>
<keyword evidence="4" id="KW-0234">DNA repair</keyword>
<reference evidence="9" key="1">
    <citation type="submission" date="2015-02" db="EMBL/GenBank/DDBJ databases">
        <title>Genome sequencing for Strongylocentrotus purpuratus.</title>
        <authorList>
            <person name="Murali S."/>
            <person name="Liu Y."/>
            <person name="Vee V."/>
            <person name="English A."/>
            <person name="Wang M."/>
            <person name="Skinner E."/>
            <person name="Han Y."/>
            <person name="Muzny D.M."/>
            <person name="Worley K.C."/>
            <person name="Gibbs R.A."/>
        </authorList>
    </citation>
    <scope>NUCLEOTIDE SEQUENCE</scope>
</reference>
<dbReference type="Pfam" id="PF00533">
    <property type="entry name" value="BRCT"/>
    <property type="match status" value="1"/>
</dbReference>
<dbReference type="PANTHER" id="PTHR11370:SF5">
    <property type="entry name" value="DNA REPAIR PROTEIN XRCC1"/>
    <property type="match status" value="1"/>
</dbReference>
<feature type="compositionally biased region" description="Low complexity" evidence="6">
    <location>
        <begin position="395"/>
        <end position="407"/>
    </location>
</feature>
<dbReference type="SUPFAM" id="SSF52113">
    <property type="entry name" value="BRCT domain"/>
    <property type="match status" value="2"/>
</dbReference>
<evidence type="ECO:0000256" key="4">
    <source>
        <dbReference type="ARBA" id="ARBA00023204"/>
    </source>
</evidence>
<dbReference type="PROSITE" id="PS50172">
    <property type="entry name" value="BRCT"/>
    <property type="match status" value="2"/>
</dbReference>
<keyword evidence="9" id="KW-1185">Reference proteome</keyword>
<accession>A0A7M7NBP3</accession>
<dbReference type="EnsemblMetazoa" id="XM_030978261">
    <property type="protein sequence ID" value="XP_030834121"/>
    <property type="gene ID" value="LOC580530"/>
</dbReference>
<sequence length="513" mass="56731">MTIVQVKHVVSCTSEDTLHKADNLLKGDSYKKWTGGSEGEKQVSVILQLDKASNIHSIDVGNESSAFVEILGGHSSSDSDDLYQVILVTSSFMSPVESRNNTNMNRVRMFGPESLSKAVADKKFDRIKIVCTQPFNKRCKYGLSFIKLHGPPGAGDQQEGTSGQPTLGKFRLKEESKSSLSVGSFFKGRDTESTQKPLTGAAAVRAASSIPPSQQASSSSSTSSPKQPSQSSTKRRLSDADKKEGENSHKRPAVEPKREEPRRKESVPNKSKESKPQPATGEAFGKLMKKVVFVMSGFQHPLRGELRKKATEMGAKYQADWGPGATHLICAFANTPKYNQVKGKGKIVKKEWILDSYRKRTLLPWIRYKLSSGRDSSSDESESEEEEEMEEEEVVTPVKPSSSKSPQPKTPTPKKPADVDEYSGSTDEEGNDTEPMSGGSSGDDTEDEIRNLIENYMDESVNYVITNSNWDNNFEEALSENSSITFVRPRWLYACNEKLKMVPYQPYIVVPAN</sequence>
<dbReference type="GO" id="GO:0003684">
    <property type="term" value="F:damaged DNA binding"/>
    <property type="evidence" value="ECO:0007669"/>
    <property type="project" value="InterPro"/>
</dbReference>
<evidence type="ECO:0000313" key="9">
    <source>
        <dbReference type="Proteomes" id="UP000007110"/>
    </source>
</evidence>
<feature type="region of interest" description="Disordered" evidence="6">
    <location>
        <begin position="371"/>
        <end position="446"/>
    </location>
</feature>
<dbReference type="SUPFAM" id="SSF49785">
    <property type="entry name" value="Galactose-binding domain-like"/>
    <property type="match status" value="1"/>
</dbReference>
<evidence type="ECO:0000256" key="6">
    <source>
        <dbReference type="SAM" id="MobiDB-lite"/>
    </source>
</evidence>
<organism evidence="8 9">
    <name type="scientific">Strongylocentrotus purpuratus</name>
    <name type="common">Purple sea urchin</name>
    <dbReference type="NCBI Taxonomy" id="7668"/>
    <lineage>
        <taxon>Eukaryota</taxon>
        <taxon>Metazoa</taxon>
        <taxon>Echinodermata</taxon>
        <taxon>Eleutherozoa</taxon>
        <taxon>Echinozoa</taxon>
        <taxon>Echinoidea</taxon>
        <taxon>Euechinoidea</taxon>
        <taxon>Echinacea</taxon>
        <taxon>Camarodonta</taxon>
        <taxon>Echinidea</taxon>
        <taxon>Strongylocentrotidae</taxon>
        <taxon>Strongylocentrotus</taxon>
    </lineage>
</organism>
<evidence type="ECO:0000313" key="8">
    <source>
        <dbReference type="EnsemblMetazoa" id="XP_030834121"/>
    </source>
</evidence>